<dbReference type="EMBL" id="JAOAOG010000172">
    <property type="protein sequence ID" value="KAJ6243254.1"/>
    <property type="molecule type" value="Genomic_DNA"/>
</dbReference>
<evidence type="ECO:0000256" key="2">
    <source>
        <dbReference type="SAM" id="MobiDB-lite"/>
    </source>
</evidence>
<feature type="compositionally biased region" description="Polar residues" evidence="2">
    <location>
        <begin position="299"/>
        <end position="319"/>
    </location>
</feature>
<feature type="compositionally biased region" description="Basic and acidic residues" evidence="2">
    <location>
        <begin position="465"/>
        <end position="474"/>
    </location>
</feature>
<evidence type="ECO:0000313" key="3">
    <source>
        <dbReference type="EMBL" id="KAJ6243254.1"/>
    </source>
</evidence>
<feature type="region of interest" description="Disordered" evidence="2">
    <location>
        <begin position="465"/>
        <end position="486"/>
    </location>
</feature>
<evidence type="ECO:0008006" key="5">
    <source>
        <dbReference type="Google" id="ProtNLM"/>
    </source>
</evidence>
<keyword evidence="1" id="KW-0175">Coiled coil</keyword>
<name>A0ABQ8YFD7_9EUKA</name>
<evidence type="ECO:0000313" key="4">
    <source>
        <dbReference type="Proteomes" id="UP001150062"/>
    </source>
</evidence>
<feature type="region of interest" description="Disordered" evidence="2">
    <location>
        <begin position="294"/>
        <end position="319"/>
    </location>
</feature>
<evidence type="ECO:0000256" key="1">
    <source>
        <dbReference type="SAM" id="Coils"/>
    </source>
</evidence>
<dbReference type="Proteomes" id="UP001150062">
    <property type="component" value="Unassembled WGS sequence"/>
</dbReference>
<reference evidence="3" key="1">
    <citation type="submission" date="2022-08" db="EMBL/GenBank/DDBJ databases">
        <title>Novel sulfate-reducing endosymbionts in the free-living metamonad Anaeramoeba.</title>
        <authorList>
            <person name="Jerlstrom-Hultqvist J."/>
            <person name="Cepicka I."/>
            <person name="Gallot-Lavallee L."/>
            <person name="Salas-Leiva D."/>
            <person name="Curtis B.A."/>
            <person name="Zahonova K."/>
            <person name="Pipaliya S."/>
            <person name="Dacks J."/>
            <person name="Roger A.J."/>
        </authorList>
    </citation>
    <scope>NUCLEOTIDE SEQUENCE</scope>
    <source>
        <strain evidence="3">Schooner1</strain>
    </source>
</reference>
<protein>
    <recommendedName>
        <fullName evidence="5">EF-hand domain-containing protein</fullName>
    </recommendedName>
</protein>
<keyword evidence="4" id="KW-1185">Reference proteome</keyword>
<feature type="coiled-coil region" evidence="1">
    <location>
        <begin position="248"/>
        <end position="278"/>
    </location>
</feature>
<gene>
    <name evidence="3" type="ORF">M0813_22395</name>
</gene>
<accession>A0ABQ8YFD7</accession>
<comment type="caution">
    <text evidence="3">The sequence shown here is derived from an EMBL/GenBank/DDBJ whole genome shotgun (WGS) entry which is preliminary data.</text>
</comment>
<sequence>MSILPSLIETRQQLGLNDHLANFFLAHLEKGKGKLFLSIFQTLERINSLEETQKMEWLFDRWDRDAAGALSTYEIVEKFVSSYELFFCKQVCSRYLKKQELQTQPNLFRLERNSPDFFLEIIQELSHESLQYVKNISLFTDLELASQSIETDSFSRSQFVQLFGKKQANSFQKLFTDLFKYLTQTLWSLLELRPEDKKKLCTLNANLIKKLDSDRTRNQTLSKNEITTKTNVKDVNNLNSDFGSGNGNEKVSVNVNENEKAKEILQEEEKDLEKSSRKTTIAKFVKNEMKNNFQRETKQTTPPNNSKVKTVSQKGNDGSLIKNQKSMGFNLRNFEKKIQFTINSLENKENQRIEFKKIVIFESDWNINLSLENDSSFSIFLEFLGKLNSEKDTKQIAYSVSIECSWGERISALMNFEKNLQKGFFLNEENELKSKQKNDLLSITIILSKPPTLVKLKPSQRIKDQKESVLHHFDDENENENENENKDQKLMKFQRIDLNWEAFIPVFWPKITNLSTKCVEFFNKKWFIQLEYLQDNQLTLILALSKQNGNTTEPLIINSKFTVSALNGGNDDDNENNNDLEKTAYLSSCYDQTGYCLLIAIPIDMSLFNKSGFNLKFQVFKTPRVMVSNRNKIKLNLPSFWNYTQKLHSNIFTMFNREWLLRFEVSTKNNKKWLQIWIQMDPRKLQTKNNTFSGVTVESIFKIKNEKEHSVPLQFEREEELNGIDNFLRLDHLPRDYKGFTLKARFLKSPTLRKGGLRSWFSWIPNFWDNFTELNTAIFQYLNKNWIIQFQIVDNWVTISLCIDQSSSISEFEKIDVKIKYIVHKTMTKNFNYTFLQSGVFLTNEKIIAVKDLPKKGFNFKLEFKK</sequence>
<organism evidence="3 4">
    <name type="scientific">Anaeramoeba flamelloides</name>
    <dbReference type="NCBI Taxonomy" id="1746091"/>
    <lineage>
        <taxon>Eukaryota</taxon>
        <taxon>Metamonada</taxon>
        <taxon>Anaeramoebidae</taxon>
        <taxon>Anaeramoeba</taxon>
    </lineage>
</organism>
<proteinExistence type="predicted"/>